<organism evidence="1 2">
    <name type="scientific">Euplotes crassus</name>
    <dbReference type="NCBI Taxonomy" id="5936"/>
    <lineage>
        <taxon>Eukaryota</taxon>
        <taxon>Sar</taxon>
        <taxon>Alveolata</taxon>
        <taxon>Ciliophora</taxon>
        <taxon>Intramacronucleata</taxon>
        <taxon>Spirotrichea</taxon>
        <taxon>Hypotrichia</taxon>
        <taxon>Euplotida</taxon>
        <taxon>Euplotidae</taxon>
        <taxon>Moneuplotes</taxon>
    </lineage>
</organism>
<protein>
    <submittedName>
        <fullName evidence="1">Uncharacterized protein</fullName>
    </submittedName>
</protein>
<dbReference type="AlphaFoldDB" id="A0AAD1XBF4"/>
<keyword evidence="2" id="KW-1185">Reference proteome</keyword>
<evidence type="ECO:0000313" key="1">
    <source>
        <dbReference type="EMBL" id="CAI2365660.1"/>
    </source>
</evidence>
<reference evidence="1" key="1">
    <citation type="submission" date="2023-07" db="EMBL/GenBank/DDBJ databases">
        <authorList>
            <consortium name="AG Swart"/>
            <person name="Singh M."/>
            <person name="Singh A."/>
            <person name="Seah K."/>
            <person name="Emmerich C."/>
        </authorList>
    </citation>
    <scope>NUCLEOTIDE SEQUENCE</scope>
    <source>
        <strain evidence="1">DP1</strain>
    </source>
</reference>
<comment type="caution">
    <text evidence="1">The sequence shown here is derived from an EMBL/GenBank/DDBJ whole genome shotgun (WGS) entry which is preliminary data.</text>
</comment>
<accession>A0AAD1XBF4</accession>
<proteinExistence type="predicted"/>
<name>A0AAD1XBF4_EUPCR</name>
<gene>
    <name evidence="1" type="ORF">ECRASSUSDP1_LOCUS6966</name>
</gene>
<dbReference type="Proteomes" id="UP001295684">
    <property type="component" value="Unassembled WGS sequence"/>
</dbReference>
<dbReference type="EMBL" id="CAMPGE010006769">
    <property type="protein sequence ID" value="CAI2365660.1"/>
    <property type="molecule type" value="Genomic_DNA"/>
</dbReference>
<sequence length="91" mass="10945">MKASSVITHFCKYCIFQVYFKLVQRIFIMNNSSAEFCQTYFLQNKTQWKYLMSLRFGFEYCENILINSLILINIYLNKSPLSRQFREINTG</sequence>
<evidence type="ECO:0000313" key="2">
    <source>
        <dbReference type="Proteomes" id="UP001295684"/>
    </source>
</evidence>